<accession>A0A9W9ZLC3</accession>
<evidence type="ECO:0000313" key="2">
    <source>
        <dbReference type="Proteomes" id="UP001163046"/>
    </source>
</evidence>
<dbReference type="OrthoDB" id="10009308at2759"/>
<proteinExistence type="predicted"/>
<organism evidence="1 2">
    <name type="scientific">Desmophyllum pertusum</name>
    <dbReference type="NCBI Taxonomy" id="174260"/>
    <lineage>
        <taxon>Eukaryota</taxon>
        <taxon>Metazoa</taxon>
        <taxon>Cnidaria</taxon>
        <taxon>Anthozoa</taxon>
        <taxon>Hexacorallia</taxon>
        <taxon>Scleractinia</taxon>
        <taxon>Caryophylliina</taxon>
        <taxon>Caryophylliidae</taxon>
        <taxon>Desmophyllum</taxon>
    </lineage>
</organism>
<gene>
    <name evidence="1" type="primary">IDO2_2</name>
    <name evidence="1" type="ORF">OS493_025711</name>
</gene>
<name>A0A9W9ZLC3_9CNID</name>
<comment type="caution">
    <text evidence="1">The sequence shown here is derived from an EMBL/GenBank/DDBJ whole genome shotgun (WGS) entry which is preliminary data.</text>
</comment>
<sequence length="122" mass="14079">MTSGSESRQEAVATKLGALSTKTKTRIGFWKVRTMFSTGRLAQVTREMNEIKLHILGIKPLWRFDVSKLKDDALRNQFCMELRNGFQAFAEGDIERAEEDPLQAYSVQSEWDKIVKTYHSMF</sequence>
<dbReference type="GO" id="GO:0033754">
    <property type="term" value="F:indoleamine 2,3-dioxygenase activity"/>
    <property type="evidence" value="ECO:0007669"/>
    <property type="project" value="UniProtKB-EC"/>
</dbReference>
<keyword evidence="1" id="KW-0560">Oxidoreductase</keyword>
<dbReference type="EC" id="1.13.11.52" evidence="1"/>
<protein>
    <submittedName>
        <fullName evidence="1">Indoleamine 2,3-dioxygenase 2</fullName>
        <ecNumber evidence="1">1.13.11.52</ecNumber>
    </submittedName>
</protein>
<dbReference type="Proteomes" id="UP001163046">
    <property type="component" value="Unassembled WGS sequence"/>
</dbReference>
<dbReference type="EMBL" id="MU825894">
    <property type="protein sequence ID" value="KAJ7383838.1"/>
    <property type="molecule type" value="Genomic_DNA"/>
</dbReference>
<evidence type="ECO:0000313" key="1">
    <source>
        <dbReference type="EMBL" id="KAJ7383838.1"/>
    </source>
</evidence>
<dbReference type="AlphaFoldDB" id="A0A9W9ZLC3"/>
<keyword evidence="2" id="KW-1185">Reference proteome</keyword>
<reference evidence="1" key="1">
    <citation type="submission" date="2023-01" db="EMBL/GenBank/DDBJ databases">
        <title>Genome assembly of the deep-sea coral Lophelia pertusa.</title>
        <authorList>
            <person name="Herrera S."/>
            <person name="Cordes E."/>
        </authorList>
    </citation>
    <scope>NUCLEOTIDE SEQUENCE</scope>
    <source>
        <strain evidence="1">USNM1676648</strain>
        <tissue evidence="1">Polyp</tissue>
    </source>
</reference>